<reference evidence="2" key="3">
    <citation type="submission" date="2023-05" db="EMBL/GenBank/DDBJ databases">
        <authorList>
            <person name="Smith C.H."/>
        </authorList>
    </citation>
    <scope>NUCLEOTIDE SEQUENCE</scope>
    <source>
        <strain evidence="2">CHS0354</strain>
        <tissue evidence="2">Mantle</tissue>
    </source>
</reference>
<feature type="transmembrane region" description="Helical" evidence="1">
    <location>
        <begin position="225"/>
        <end position="244"/>
    </location>
</feature>
<keyword evidence="1" id="KW-0812">Transmembrane</keyword>
<proteinExistence type="predicted"/>
<keyword evidence="1" id="KW-0472">Membrane</keyword>
<gene>
    <name evidence="2" type="ORF">CHS0354_015467</name>
</gene>
<keyword evidence="3" id="KW-1185">Reference proteome</keyword>
<sequence>MAQKRVVSSSTSTPCLPDINNAMQICFSKVGLNPDLFDSYVTKFPDAVIGENEEMAHLFCRIRPRLFECLQRTPDDCPEAEYTMASNGFDRKSMEKATNILCLDVDLYIKGLNCFRNTTVQTDSCSDRTHDQDTNQIDRQHQMPMTEETGFQKLCIKRIQNLECRLRVWRDQCKHLNSVDLKNEIECSLLPARCIREPAIQTKLRDTCAMKNFGRELRSDATSPMLTSGNIIFMIISSLVLVLGRKL</sequence>
<reference evidence="2" key="1">
    <citation type="journal article" date="2021" name="Genome Biol. Evol.">
        <title>A High-Quality Reference Genome for a Parasitic Bivalve with Doubly Uniparental Inheritance (Bivalvia: Unionida).</title>
        <authorList>
            <person name="Smith C.H."/>
        </authorList>
    </citation>
    <scope>NUCLEOTIDE SEQUENCE</scope>
    <source>
        <strain evidence="2">CHS0354</strain>
    </source>
</reference>
<accession>A0AAE0RQS8</accession>
<reference evidence="2" key="2">
    <citation type="journal article" date="2021" name="Genome Biol. Evol.">
        <title>Developing a high-quality reference genome for a parasitic bivalve with doubly uniparental inheritance (Bivalvia: Unionida).</title>
        <authorList>
            <person name="Smith C.H."/>
        </authorList>
    </citation>
    <scope>NUCLEOTIDE SEQUENCE</scope>
    <source>
        <strain evidence="2">CHS0354</strain>
        <tissue evidence="2">Mantle</tissue>
    </source>
</reference>
<dbReference type="AlphaFoldDB" id="A0AAE0RQS8"/>
<organism evidence="2 3">
    <name type="scientific">Potamilus streckersoni</name>
    <dbReference type="NCBI Taxonomy" id="2493646"/>
    <lineage>
        <taxon>Eukaryota</taxon>
        <taxon>Metazoa</taxon>
        <taxon>Spiralia</taxon>
        <taxon>Lophotrochozoa</taxon>
        <taxon>Mollusca</taxon>
        <taxon>Bivalvia</taxon>
        <taxon>Autobranchia</taxon>
        <taxon>Heteroconchia</taxon>
        <taxon>Palaeoheterodonta</taxon>
        <taxon>Unionida</taxon>
        <taxon>Unionoidea</taxon>
        <taxon>Unionidae</taxon>
        <taxon>Ambleminae</taxon>
        <taxon>Lampsilini</taxon>
        <taxon>Potamilus</taxon>
    </lineage>
</organism>
<name>A0AAE0RQS8_9BIVA</name>
<evidence type="ECO:0000256" key="1">
    <source>
        <dbReference type="SAM" id="Phobius"/>
    </source>
</evidence>
<dbReference type="EMBL" id="JAEAOA010000958">
    <property type="protein sequence ID" value="KAK3577917.1"/>
    <property type="molecule type" value="Genomic_DNA"/>
</dbReference>
<keyword evidence="1" id="KW-1133">Transmembrane helix</keyword>
<evidence type="ECO:0000313" key="3">
    <source>
        <dbReference type="Proteomes" id="UP001195483"/>
    </source>
</evidence>
<protein>
    <submittedName>
        <fullName evidence="2">Uncharacterized protein</fullName>
    </submittedName>
</protein>
<evidence type="ECO:0000313" key="2">
    <source>
        <dbReference type="EMBL" id="KAK3577917.1"/>
    </source>
</evidence>
<dbReference type="Proteomes" id="UP001195483">
    <property type="component" value="Unassembled WGS sequence"/>
</dbReference>
<comment type="caution">
    <text evidence="2">The sequence shown here is derived from an EMBL/GenBank/DDBJ whole genome shotgun (WGS) entry which is preliminary data.</text>
</comment>